<dbReference type="EMBL" id="JAEIJD010000021">
    <property type="protein sequence ID" value="MBI6630993.1"/>
    <property type="molecule type" value="Genomic_DNA"/>
</dbReference>
<keyword evidence="3" id="KW-1185">Reference proteome</keyword>
<name>A0A934HMV3_9RHOB</name>
<evidence type="ECO:0000313" key="2">
    <source>
        <dbReference type="EMBL" id="MBI6630993.1"/>
    </source>
</evidence>
<dbReference type="Proteomes" id="UP000613255">
    <property type="component" value="Unassembled WGS sequence"/>
</dbReference>
<keyword evidence="2" id="KW-0808">Transferase</keyword>
<dbReference type="GO" id="GO:0008171">
    <property type="term" value="F:O-methyltransferase activity"/>
    <property type="evidence" value="ECO:0007669"/>
    <property type="project" value="TreeGrafter"/>
</dbReference>
<dbReference type="Pfam" id="PF05050">
    <property type="entry name" value="Methyltransf_21"/>
    <property type="match status" value="1"/>
</dbReference>
<accession>A0A934HMV3</accession>
<comment type="caution">
    <text evidence="2">The sequence shown here is derived from an EMBL/GenBank/DDBJ whole genome shotgun (WGS) entry which is preliminary data.</text>
</comment>
<sequence>MSIVTLAKKLIQKQLNHFGWEIKRVNSGDISDLVGTLNSRGAVKLLDVGANLGQYASSVFAAGFKGEVVSFEPLGNIHAKLAQNAASNPRWRVHERCAVGAAAGTVTINRAANAVSSSVLTIEEAHVSAAPTSKFTCAEEVTVIALDDLPLADLEWTFLKIDTQGFEGQVLEGAAQLLPEIAGVQLEISIAPLYKDQADYFEIFDVMHAAGLRLWSVEPGFRDPRTRQLLQFDAIFLR</sequence>
<dbReference type="RefSeq" id="WP_198687017.1">
    <property type="nucleotide sequence ID" value="NZ_JAEIJD010000021.1"/>
</dbReference>
<organism evidence="2 3">
    <name type="scientific">Pontibaca salina</name>
    <dbReference type="NCBI Taxonomy" id="2795731"/>
    <lineage>
        <taxon>Bacteria</taxon>
        <taxon>Pseudomonadati</taxon>
        <taxon>Pseudomonadota</taxon>
        <taxon>Alphaproteobacteria</taxon>
        <taxon>Rhodobacterales</taxon>
        <taxon>Roseobacteraceae</taxon>
        <taxon>Pontibaca</taxon>
    </lineage>
</organism>
<dbReference type="NCBIfam" id="TIGR01444">
    <property type="entry name" value="fkbM_fam"/>
    <property type="match status" value="1"/>
</dbReference>
<evidence type="ECO:0000313" key="3">
    <source>
        <dbReference type="Proteomes" id="UP000613255"/>
    </source>
</evidence>
<reference evidence="2" key="1">
    <citation type="submission" date="2020-12" db="EMBL/GenBank/DDBJ databases">
        <title>Pontibaca salina gen. nov., sp. nov., isolated from marine sediment.</title>
        <authorList>
            <person name="Bo J."/>
            <person name="Wang S."/>
            <person name="Song X."/>
            <person name="Du Z."/>
        </authorList>
    </citation>
    <scope>NUCLEOTIDE SEQUENCE</scope>
    <source>
        <strain evidence="2">S1109L</strain>
    </source>
</reference>
<proteinExistence type="predicted"/>
<dbReference type="PANTHER" id="PTHR36973">
    <property type="entry name" value="SLL1456 PROTEIN-RELATED"/>
    <property type="match status" value="1"/>
</dbReference>
<dbReference type="InterPro" id="IPR053188">
    <property type="entry name" value="FkbM_Methyltransferase"/>
</dbReference>
<dbReference type="GO" id="GO:0032259">
    <property type="term" value="P:methylation"/>
    <property type="evidence" value="ECO:0007669"/>
    <property type="project" value="UniProtKB-KW"/>
</dbReference>
<dbReference type="InterPro" id="IPR006342">
    <property type="entry name" value="FkbM_mtfrase"/>
</dbReference>
<feature type="domain" description="Methyltransferase FkbM" evidence="1">
    <location>
        <begin position="47"/>
        <end position="213"/>
    </location>
</feature>
<dbReference type="AlphaFoldDB" id="A0A934HMV3"/>
<dbReference type="SUPFAM" id="SSF53335">
    <property type="entry name" value="S-adenosyl-L-methionine-dependent methyltransferases"/>
    <property type="match status" value="1"/>
</dbReference>
<protein>
    <submittedName>
        <fullName evidence="2">FkbM family methyltransferase</fullName>
    </submittedName>
</protein>
<evidence type="ECO:0000259" key="1">
    <source>
        <dbReference type="Pfam" id="PF05050"/>
    </source>
</evidence>
<dbReference type="Gene3D" id="3.40.50.150">
    <property type="entry name" value="Vaccinia Virus protein VP39"/>
    <property type="match status" value="1"/>
</dbReference>
<keyword evidence="2" id="KW-0489">Methyltransferase</keyword>
<gene>
    <name evidence="2" type="ORF">JAO82_14020</name>
</gene>
<dbReference type="InterPro" id="IPR029063">
    <property type="entry name" value="SAM-dependent_MTases_sf"/>
</dbReference>
<dbReference type="PANTHER" id="PTHR36973:SF4">
    <property type="entry name" value="NODULATION PROTEIN"/>
    <property type="match status" value="1"/>
</dbReference>